<reference evidence="1 2" key="1">
    <citation type="submission" date="2016-08" db="EMBL/GenBank/DDBJ databases">
        <title>Genomes of anaerobic fungi encode conserved fungal cellulosomes for biomass hydrolysis.</title>
        <authorList>
            <consortium name="DOE Joint Genome Institute"/>
            <person name="Haitjema C.H."/>
            <person name="Gilmore S.P."/>
            <person name="Henske J.K."/>
            <person name="Solomon K.V."/>
            <person name="De Groot R."/>
            <person name="Kuo A."/>
            <person name="Mondo S.J."/>
            <person name="Salamov A.A."/>
            <person name="Labutti K."/>
            <person name="Zhao Z."/>
            <person name="Chiniquy J."/>
            <person name="Barry K."/>
            <person name="Brewer H.M."/>
            <person name="Purvine S.O."/>
            <person name="Wright A.T."/>
            <person name="Boxma B."/>
            <person name="Van Alen T."/>
            <person name="Hackstein J.H."/>
            <person name="Baker S.E."/>
            <person name="Grigoriev I.V."/>
            <person name="O'Malley M.A."/>
        </authorList>
    </citation>
    <scope>NUCLEOTIDE SEQUENCE [LARGE SCALE GENOMIC DNA]</scope>
    <source>
        <strain evidence="2">finn</strain>
    </source>
</reference>
<protein>
    <submittedName>
        <fullName evidence="1">Uncharacterized protein</fullName>
    </submittedName>
</protein>
<evidence type="ECO:0000313" key="1">
    <source>
        <dbReference type="EMBL" id="ORX45019.1"/>
    </source>
</evidence>
<dbReference type="OrthoDB" id="2120056at2759"/>
<proteinExistence type="predicted"/>
<name>A0A1Y1V2B4_9FUNG</name>
<comment type="caution">
    <text evidence="1">The sequence shown here is derived from an EMBL/GenBank/DDBJ whole genome shotgun (WGS) entry which is preliminary data.</text>
</comment>
<accession>A0A1Y1V2B4</accession>
<dbReference type="Proteomes" id="UP000193719">
    <property type="component" value="Unassembled WGS sequence"/>
</dbReference>
<gene>
    <name evidence="1" type="ORF">BCR36DRAFT_372968</name>
</gene>
<dbReference type="EMBL" id="MCFH01000042">
    <property type="protein sequence ID" value="ORX45019.1"/>
    <property type="molecule type" value="Genomic_DNA"/>
</dbReference>
<evidence type="ECO:0000313" key="2">
    <source>
        <dbReference type="Proteomes" id="UP000193719"/>
    </source>
</evidence>
<reference evidence="1 2" key="2">
    <citation type="submission" date="2016-08" db="EMBL/GenBank/DDBJ databases">
        <title>Pervasive Adenine N6-methylation of Active Genes in Fungi.</title>
        <authorList>
            <consortium name="DOE Joint Genome Institute"/>
            <person name="Mondo S.J."/>
            <person name="Dannebaum R.O."/>
            <person name="Kuo R.C."/>
            <person name="Labutti K."/>
            <person name="Haridas S."/>
            <person name="Kuo A."/>
            <person name="Salamov A."/>
            <person name="Ahrendt S.R."/>
            <person name="Lipzen A."/>
            <person name="Sullivan W."/>
            <person name="Andreopoulos W.B."/>
            <person name="Clum A."/>
            <person name="Lindquist E."/>
            <person name="Daum C."/>
            <person name="Ramamoorthy G.K."/>
            <person name="Gryganskyi A."/>
            <person name="Culley D."/>
            <person name="Magnuson J.K."/>
            <person name="James T.Y."/>
            <person name="O'Malley M.A."/>
            <person name="Stajich J.E."/>
            <person name="Spatafora J.W."/>
            <person name="Visel A."/>
            <person name="Grigoriev I.V."/>
        </authorList>
    </citation>
    <scope>NUCLEOTIDE SEQUENCE [LARGE SCALE GENOMIC DNA]</scope>
    <source>
        <strain evidence="2">finn</strain>
    </source>
</reference>
<sequence>MIQRIYGKFLVSLQNEQWVTCMYFNTSDLEEVPDYNHAYFNFKKSSENAVGLWVPRTYGYIPWSDRYDAKEWLLYDVSRTPYLYINFSDYRGLDNIAEKNYDGYMEILPSIILKDKKGIYKDKFDGVNATIEYQIEPLDVDCGRNMDGLIIKLVKFKLLKLSFHASNIFH</sequence>
<organism evidence="1 2">
    <name type="scientific">Piromyces finnis</name>
    <dbReference type="NCBI Taxonomy" id="1754191"/>
    <lineage>
        <taxon>Eukaryota</taxon>
        <taxon>Fungi</taxon>
        <taxon>Fungi incertae sedis</taxon>
        <taxon>Chytridiomycota</taxon>
        <taxon>Chytridiomycota incertae sedis</taxon>
        <taxon>Neocallimastigomycetes</taxon>
        <taxon>Neocallimastigales</taxon>
        <taxon>Neocallimastigaceae</taxon>
        <taxon>Piromyces</taxon>
    </lineage>
</organism>
<keyword evidence="2" id="KW-1185">Reference proteome</keyword>
<dbReference type="AlphaFoldDB" id="A0A1Y1V2B4"/>